<keyword evidence="1" id="KW-1133">Transmembrane helix</keyword>
<feature type="transmembrane region" description="Helical" evidence="1">
    <location>
        <begin position="155"/>
        <end position="175"/>
    </location>
</feature>
<dbReference type="EMBL" id="QHCV01000093">
    <property type="protein sequence ID" value="RAV31449.1"/>
    <property type="molecule type" value="Genomic_DNA"/>
</dbReference>
<feature type="transmembrane region" description="Helical" evidence="1">
    <location>
        <begin position="115"/>
        <end position="135"/>
    </location>
</feature>
<dbReference type="RefSeq" id="WP_113631261.1">
    <property type="nucleotide sequence ID" value="NZ_QHCV01000093.1"/>
</dbReference>
<evidence type="ECO:0000256" key="1">
    <source>
        <dbReference type="SAM" id="Phobius"/>
    </source>
</evidence>
<keyword evidence="1" id="KW-0472">Membrane</keyword>
<evidence type="ECO:0000313" key="2">
    <source>
        <dbReference type="EMBL" id="RAV31449.1"/>
    </source>
</evidence>
<feature type="transmembrane region" description="Helical" evidence="1">
    <location>
        <begin position="6"/>
        <end position="26"/>
    </location>
</feature>
<reference evidence="2 3" key="1">
    <citation type="journal article" date="2018" name="Syst. Appl. Microbiol.">
        <title>Corynebacterium heidelbergense sp. nov., isolated from the preen glands of Egyptian geese (Alopochen aegyptiacus).</title>
        <authorList>
            <person name="Braun M.S."/>
            <person name="Wang E."/>
            <person name="Zimmermann S."/>
            <person name="Wink M."/>
        </authorList>
    </citation>
    <scope>NUCLEOTIDE SEQUENCE [LARGE SCALE GENOMIC DNA]</scope>
    <source>
        <strain evidence="2 3">647</strain>
    </source>
</reference>
<sequence>MVVVILTCEIGFWVFLALGLITRYLLRWERASWALLAMSPLLDLVLLGATAASIHRGEVASVGHALAAIYIGFSVAYGRKLIGWADAQFAYRFARGPKPVSKTGQAYTKECWADVLRTGTAVIIACGLSFLLQRYAASRPFPTANESAQIFASNYRWMAAIFAIDTLWAMSYTIWPRRKKETSAHPAT</sequence>
<keyword evidence="1" id="KW-0812">Transmembrane</keyword>
<dbReference type="AlphaFoldDB" id="A0A364V497"/>
<proteinExistence type="predicted"/>
<feature type="transmembrane region" description="Helical" evidence="1">
    <location>
        <begin position="33"/>
        <end position="54"/>
    </location>
</feature>
<dbReference type="Proteomes" id="UP000251577">
    <property type="component" value="Unassembled WGS sequence"/>
</dbReference>
<feature type="transmembrane region" description="Helical" evidence="1">
    <location>
        <begin position="60"/>
        <end position="78"/>
    </location>
</feature>
<gene>
    <name evidence="2" type="ORF">DLJ54_08290</name>
</gene>
<evidence type="ECO:0000313" key="3">
    <source>
        <dbReference type="Proteomes" id="UP000251577"/>
    </source>
</evidence>
<keyword evidence="3" id="KW-1185">Reference proteome</keyword>
<accession>A0A364V497</accession>
<comment type="caution">
    <text evidence="2">The sequence shown here is derived from an EMBL/GenBank/DDBJ whole genome shotgun (WGS) entry which is preliminary data.</text>
</comment>
<organism evidence="2 3">
    <name type="scientific">Corynebacterium heidelbergense</name>
    <dbReference type="NCBI Taxonomy" id="2055947"/>
    <lineage>
        <taxon>Bacteria</taxon>
        <taxon>Bacillati</taxon>
        <taxon>Actinomycetota</taxon>
        <taxon>Actinomycetes</taxon>
        <taxon>Mycobacteriales</taxon>
        <taxon>Corynebacteriaceae</taxon>
        <taxon>Corynebacterium</taxon>
    </lineage>
</organism>
<name>A0A364V497_9CORY</name>
<protein>
    <submittedName>
        <fullName evidence="2">Uncharacterized protein</fullName>
    </submittedName>
</protein>